<dbReference type="InterPro" id="IPR052354">
    <property type="entry name" value="Cell_Wall_Dynamics_Protein"/>
</dbReference>
<organism evidence="4 5">
    <name type="scientific">Blautia caecimuris</name>
    <dbReference type="NCBI Taxonomy" id="1796615"/>
    <lineage>
        <taxon>Bacteria</taxon>
        <taxon>Bacillati</taxon>
        <taxon>Bacillota</taxon>
        <taxon>Clostridia</taxon>
        <taxon>Lachnospirales</taxon>
        <taxon>Lachnospiraceae</taxon>
        <taxon>Blautia</taxon>
    </lineage>
</organism>
<evidence type="ECO:0000313" key="4">
    <source>
        <dbReference type="EMBL" id="MET3750237.1"/>
    </source>
</evidence>
<dbReference type="RefSeq" id="WP_257464399.1">
    <property type="nucleotide sequence ID" value="NZ_BAABXP010000002.1"/>
</dbReference>
<feature type="transmembrane region" description="Helical" evidence="2">
    <location>
        <begin position="12"/>
        <end position="36"/>
    </location>
</feature>
<name>A0ABV2M4D9_9FIRM</name>
<keyword evidence="5" id="KW-1185">Reference proteome</keyword>
<protein>
    <recommendedName>
        <fullName evidence="3">SH3b domain-containing protein</fullName>
    </recommendedName>
</protein>
<dbReference type="InterPro" id="IPR003646">
    <property type="entry name" value="SH3-like_bac-type"/>
</dbReference>
<comment type="caution">
    <text evidence="4">The sequence shown here is derived from an EMBL/GenBank/DDBJ whole genome shotgun (WGS) entry which is preliminary data.</text>
</comment>
<evidence type="ECO:0000256" key="1">
    <source>
        <dbReference type="SAM" id="MobiDB-lite"/>
    </source>
</evidence>
<keyword evidence="2" id="KW-1133">Transmembrane helix</keyword>
<dbReference type="Pfam" id="PF08239">
    <property type="entry name" value="SH3_3"/>
    <property type="match status" value="1"/>
</dbReference>
<keyword evidence="2" id="KW-0472">Membrane</keyword>
<dbReference type="EMBL" id="JBEPMJ010000008">
    <property type="protein sequence ID" value="MET3750237.1"/>
    <property type="molecule type" value="Genomic_DNA"/>
</dbReference>
<keyword evidence="2" id="KW-0812">Transmembrane</keyword>
<dbReference type="SMART" id="SM00287">
    <property type="entry name" value="SH3b"/>
    <property type="match status" value="1"/>
</dbReference>
<feature type="region of interest" description="Disordered" evidence="1">
    <location>
        <begin position="38"/>
        <end position="82"/>
    </location>
</feature>
<dbReference type="Proteomes" id="UP001549106">
    <property type="component" value="Unassembled WGS sequence"/>
</dbReference>
<feature type="compositionally biased region" description="Basic and acidic residues" evidence="1">
    <location>
        <begin position="70"/>
        <end position="82"/>
    </location>
</feature>
<feature type="compositionally biased region" description="Polar residues" evidence="1">
    <location>
        <begin position="50"/>
        <end position="60"/>
    </location>
</feature>
<proteinExistence type="predicted"/>
<evidence type="ECO:0000256" key="2">
    <source>
        <dbReference type="SAM" id="Phobius"/>
    </source>
</evidence>
<accession>A0ABV2M4D9</accession>
<feature type="domain" description="SH3b" evidence="3">
    <location>
        <begin position="243"/>
        <end position="303"/>
    </location>
</feature>
<dbReference type="PANTHER" id="PTHR34408">
    <property type="entry name" value="FAMILY PROTEIN, PUTATIVE-RELATED"/>
    <property type="match status" value="1"/>
</dbReference>
<evidence type="ECO:0000259" key="3">
    <source>
        <dbReference type="PROSITE" id="PS51781"/>
    </source>
</evidence>
<dbReference type="Gene3D" id="2.30.30.40">
    <property type="entry name" value="SH3 Domains"/>
    <property type="match status" value="1"/>
</dbReference>
<reference evidence="4 5" key="1">
    <citation type="submission" date="2024-06" db="EMBL/GenBank/DDBJ databases">
        <title>Genomic Encyclopedia of Type Strains, Phase IV (KMG-IV): sequencing the most valuable type-strain genomes for metagenomic binning, comparative biology and taxonomic classification.</title>
        <authorList>
            <person name="Goeker M."/>
        </authorList>
    </citation>
    <scope>NUCLEOTIDE SEQUENCE [LARGE SCALE GENOMIC DNA]</scope>
    <source>
        <strain evidence="4 5">DSM 29492</strain>
    </source>
</reference>
<dbReference type="PROSITE" id="PS51781">
    <property type="entry name" value="SH3B"/>
    <property type="match status" value="1"/>
</dbReference>
<sequence length="303" mass="32925">MDNFREWLSDNLRYFMLGGAILVIVAVLFFGVRACVGSGKGASDKEQKTAQDNSQGNDPSSPEDDGETNDGNKEEDMNPLEKGDADITAFMQSYYKALGERDIATLKTLVSDLTSADESRITNAKDYIEAYEPGSVYTKKGLDDNSYVVYTCYSYICSGIDTPVPSLGYAYVVKDSDGKYKILGAADQNTKVSSYMEDLLNNEDVQKLRAEVQAEYDAAQQKDSSLAEFLNGLGEDAAAADSQSGSTMTVTEGCNVRAEASDESEIIGGLDEGTQVEKTGQEGDWIQIDYEGQTGYVFSSLLE</sequence>
<gene>
    <name evidence="4" type="ORF">ABID24_001481</name>
</gene>
<dbReference type="PANTHER" id="PTHR34408:SF1">
    <property type="entry name" value="GLYCOSYL HYDROLASE FAMILY 19 DOMAIN-CONTAINING PROTEIN HI_1415"/>
    <property type="match status" value="1"/>
</dbReference>
<evidence type="ECO:0000313" key="5">
    <source>
        <dbReference type="Proteomes" id="UP001549106"/>
    </source>
</evidence>